<evidence type="ECO:0000313" key="10">
    <source>
        <dbReference type="Proteomes" id="UP001596011"/>
    </source>
</evidence>
<keyword evidence="5 7" id="KW-1133">Transmembrane helix</keyword>
<accession>A0ABV9HLY5</accession>
<evidence type="ECO:0000256" key="5">
    <source>
        <dbReference type="ARBA" id="ARBA00022989"/>
    </source>
</evidence>
<reference evidence="10" key="1">
    <citation type="journal article" date="2019" name="Int. J. Syst. Evol. Microbiol.">
        <title>The Global Catalogue of Microorganisms (GCM) 10K type strain sequencing project: providing services to taxonomists for standard genome sequencing and annotation.</title>
        <authorList>
            <consortium name="The Broad Institute Genomics Platform"/>
            <consortium name="The Broad Institute Genome Sequencing Center for Infectious Disease"/>
            <person name="Wu L."/>
            <person name="Ma J."/>
        </authorList>
    </citation>
    <scope>NUCLEOTIDE SEQUENCE [LARGE SCALE GENOMIC DNA]</scope>
    <source>
        <strain evidence="10">CCUG 42722</strain>
    </source>
</reference>
<dbReference type="EMBL" id="JBHSFI010000005">
    <property type="protein sequence ID" value="MFC4629885.1"/>
    <property type="molecule type" value="Genomic_DNA"/>
</dbReference>
<feature type="transmembrane region" description="Helical" evidence="7">
    <location>
        <begin position="97"/>
        <end position="120"/>
    </location>
</feature>
<dbReference type="Proteomes" id="UP001596011">
    <property type="component" value="Unassembled WGS sequence"/>
</dbReference>
<dbReference type="Pfam" id="PF00528">
    <property type="entry name" value="BPD_transp_1"/>
    <property type="match status" value="1"/>
</dbReference>
<dbReference type="Gene3D" id="1.10.3720.10">
    <property type="entry name" value="MetI-like"/>
    <property type="match status" value="1"/>
</dbReference>
<evidence type="ECO:0000313" key="9">
    <source>
        <dbReference type="EMBL" id="MFC4629885.1"/>
    </source>
</evidence>
<evidence type="ECO:0000259" key="8">
    <source>
        <dbReference type="Pfam" id="PF00528"/>
    </source>
</evidence>
<comment type="subcellular location">
    <subcellularLocation>
        <location evidence="1">Cell membrane</location>
        <topology evidence="1">Multi-pass membrane protein</topology>
    </subcellularLocation>
</comment>
<feature type="transmembrane region" description="Helical" evidence="7">
    <location>
        <begin position="279"/>
        <end position="300"/>
    </location>
</feature>
<keyword evidence="4 7" id="KW-0812">Transmembrane</keyword>
<evidence type="ECO:0000256" key="7">
    <source>
        <dbReference type="SAM" id="Phobius"/>
    </source>
</evidence>
<organism evidence="9 10">
    <name type="scientific">Promicromonospora alba</name>
    <dbReference type="NCBI Taxonomy" id="1616110"/>
    <lineage>
        <taxon>Bacteria</taxon>
        <taxon>Bacillati</taxon>
        <taxon>Actinomycetota</taxon>
        <taxon>Actinomycetes</taxon>
        <taxon>Micrococcales</taxon>
        <taxon>Promicromonosporaceae</taxon>
        <taxon>Promicromonospora</taxon>
    </lineage>
</organism>
<evidence type="ECO:0000256" key="1">
    <source>
        <dbReference type="ARBA" id="ARBA00004651"/>
    </source>
</evidence>
<keyword evidence="3" id="KW-1003">Cell membrane</keyword>
<comment type="caution">
    <text evidence="9">The sequence shown here is derived from an EMBL/GenBank/DDBJ whole genome shotgun (WGS) entry which is preliminary data.</text>
</comment>
<feature type="domain" description="ABC transmembrane type-1" evidence="8">
    <location>
        <begin position="111"/>
        <end position="302"/>
    </location>
</feature>
<dbReference type="PANTHER" id="PTHR30151">
    <property type="entry name" value="ALKANE SULFONATE ABC TRANSPORTER-RELATED, MEMBRANE SUBUNIT"/>
    <property type="match status" value="1"/>
</dbReference>
<sequence>MSRPSRWSSARRWSSLSRPRRSGLLAGTAGVLALAAAWEAYKALLPDDGWVLGEVRVLPRTTDVAMPHLWDMFARAAEPLTSAPDSPPLWLATLQGAGFTLGVSAVGWAAGVVFGLLVAVLMARFVPARAGLLPWVVLSQTVPLIAIAPLVKRWGAQLEVGTFDWQDWMSVAVIASYLAFFPVSVGALRGFTSPDAAADGVRLDLFRAYGVGWWTTFWRLRAPSSVPYLLPALRLAAANAVVGTVVAEVSTGLRGGLGRMIVEFGASASADPAKQWSPIGGAVLVGLAATGLVALVALGLRRYRVEETA</sequence>
<evidence type="ECO:0000256" key="6">
    <source>
        <dbReference type="ARBA" id="ARBA00023136"/>
    </source>
</evidence>
<dbReference type="InterPro" id="IPR035906">
    <property type="entry name" value="MetI-like_sf"/>
</dbReference>
<protein>
    <submittedName>
        <fullName evidence="9">ABC transporter permease</fullName>
    </submittedName>
</protein>
<evidence type="ECO:0000256" key="2">
    <source>
        <dbReference type="ARBA" id="ARBA00022448"/>
    </source>
</evidence>
<dbReference type="RefSeq" id="WP_377137074.1">
    <property type="nucleotide sequence ID" value="NZ_JBHSFI010000005.1"/>
</dbReference>
<dbReference type="InterPro" id="IPR000515">
    <property type="entry name" value="MetI-like"/>
</dbReference>
<keyword evidence="10" id="KW-1185">Reference proteome</keyword>
<gene>
    <name evidence="9" type="ORF">ACFO6V_16675</name>
</gene>
<name>A0ABV9HLY5_9MICO</name>
<dbReference type="SUPFAM" id="SSF161098">
    <property type="entry name" value="MetI-like"/>
    <property type="match status" value="1"/>
</dbReference>
<feature type="transmembrane region" description="Helical" evidence="7">
    <location>
        <begin position="171"/>
        <end position="191"/>
    </location>
</feature>
<keyword evidence="2" id="KW-0813">Transport</keyword>
<evidence type="ECO:0000256" key="3">
    <source>
        <dbReference type="ARBA" id="ARBA00022475"/>
    </source>
</evidence>
<keyword evidence="6 7" id="KW-0472">Membrane</keyword>
<proteinExistence type="predicted"/>
<evidence type="ECO:0000256" key="4">
    <source>
        <dbReference type="ARBA" id="ARBA00022692"/>
    </source>
</evidence>
<feature type="transmembrane region" description="Helical" evidence="7">
    <location>
        <begin position="132"/>
        <end position="151"/>
    </location>
</feature>
<dbReference type="PANTHER" id="PTHR30151:SF0">
    <property type="entry name" value="ABC TRANSPORTER PERMEASE PROTEIN MJ0413-RELATED"/>
    <property type="match status" value="1"/>
</dbReference>